<dbReference type="EMBL" id="JACDTQ010003801">
    <property type="protein sequence ID" value="KAF5912844.1"/>
    <property type="molecule type" value="Genomic_DNA"/>
</dbReference>
<comment type="caution">
    <text evidence="1">The sequence shown here is derived from an EMBL/GenBank/DDBJ whole genome shotgun (WGS) entry which is preliminary data.</text>
</comment>
<protein>
    <submittedName>
        <fullName evidence="1">Uncharacterized protein</fullName>
    </submittedName>
</protein>
<dbReference type="Proteomes" id="UP000551758">
    <property type="component" value="Unassembled WGS sequence"/>
</dbReference>
<sequence>MTEQSHCPRTMRRLMSCWERPRFRTWRSRTRQADKTKAFMSLAAKILFSPLPRKKENVYQLQRSQLCSFCITDIATTIHIPSYLTTIWSCSSRKLLGTSSALDPFRIRAQDCWVFYSSIVYTTVKKQPKDVQEFNYALLKATGLEEAVLTKASGCSTLCLKIKFVSRHDLLHLQGLLFTAIPGNFAYLISAALLTLPALYAQRNAVCFIYHNQQASVEYPPLLLQCDKCCKRYQVLDYEIDITEYTLTNTLSLLTTDIIVEIL</sequence>
<dbReference type="AlphaFoldDB" id="A0A7J7EB73"/>
<keyword evidence="2" id="KW-1185">Reference proteome</keyword>
<evidence type="ECO:0000313" key="1">
    <source>
        <dbReference type="EMBL" id="KAF5912844.1"/>
    </source>
</evidence>
<name>A0A7J7EB73_DICBM</name>
<reference evidence="1 2" key="1">
    <citation type="journal article" date="2020" name="Mol. Biol. Evol.">
        <title>Interspecific Gene Flow and the Evolution of Specialization in Black and White Rhinoceros.</title>
        <authorList>
            <person name="Moodley Y."/>
            <person name="Westbury M.V."/>
            <person name="Russo I.M."/>
            <person name="Gopalakrishnan S."/>
            <person name="Rakotoarivelo A."/>
            <person name="Olsen R.A."/>
            <person name="Prost S."/>
            <person name="Tunstall T."/>
            <person name="Ryder O.A."/>
            <person name="Dalen L."/>
            <person name="Bruford M.W."/>
        </authorList>
    </citation>
    <scope>NUCLEOTIDE SEQUENCE [LARGE SCALE GENOMIC DNA]</scope>
    <source>
        <strain evidence="1">SBR-YM</strain>
        <tissue evidence="1">Skin</tissue>
    </source>
</reference>
<gene>
    <name evidence="1" type="ORF">HPG69_007837</name>
</gene>
<evidence type="ECO:0000313" key="2">
    <source>
        <dbReference type="Proteomes" id="UP000551758"/>
    </source>
</evidence>
<accession>A0A7J7EB73</accession>
<proteinExistence type="predicted"/>
<organism evidence="1 2">
    <name type="scientific">Diceros bicornis minor</name>
    <name type="common">South-central black rhinoceros</name>
    <dbReference type="NCBI Taxonomy" id="77932"/>
    <lineage>
        <taxon>Eukaryota</taxon>
        <taxon>Metazoa</taxon>
        <taxon>Chordata</taxon>
        <taxon>Craniata</taxon>
        <taxon>Vertebrata</taxon>
        <taxon>Euteleostomi</taxon>
        <taxon>Mammalia</taxon>
        <taxon>Eutheria</taxon>
        <taxon>Laurasiatheria</taxon>
        <taxon>Perissodactyla</taxon>
        <taxon>Rhinocerotidae</taxon>
        <taxon>Diceros</taxon>
    </lineage>
</organism>